<evidence type="ECO:0000256" key="1">
    <source>
        <dbReference type="SAM" id="MobiDB-lite"/>
    </source>
</evidence>
<name>Q9S8M5_WHEAT</name>
<organism>
    <name type="scientific">Triticum aestivum</name>
    <name type="common">Wheat</name>
    <dbReference type="NCBI Taxonomy" id="4565"/>
    <lineage>
        <taxon>Eukaryota</taxon>
        <taxon>Viridiplantae</taxon>
        <taxon>Streptophyta</taxon>
        <taxon>Embryophyta</taxon>
        <taxon>Tracheophyta</taxon>
        <taxon>Spermatophyta</taxon>
        <taxon>Magnoliopsida</taxon>
        <taxon>Liliopsida</taxon>
        <taxon>Poales</taxon>
        <taxon>Poaceae</taxon>
        <taxon>BOP clade</taxon>
        <taxon>Pooideae</taxon>
        <taxon>Triticodae</taxon>
        <taxon>Triticeae</taxon>
        <taxon>Triticinae</taxon>
        <taxon>Triticum</taxon>
    </lineage>
</organism>
<protein>
    <submittedName>
        <fullName>200 kDa cold-induced protein</fullName>
    </submittedName>
</protein>
<keyword id="KW-0903">Direct protein sequencing</keyword>
<proteinExistence type="evidence at protein level"/>
<reference key="1">
    <citation type="journal article" date="1993" name="Plant Cell Physiol.">
        <title>Purification, characterization and cDNA cloning of the 200 kDa protein induced by cold acclimation in wheat.</title>
        <authorList>
            <person name="Ouellet F."/>
            <person name="Houde M."/>
            <person name="Sarhan F."/>
        </authorList>
    </citation>
    <scope>PROTEIN SEQUENCE</scope>
</reference>
<feature type="compositionally biased region" description="Basic and acidic residues" evidence="1">
    <location>
        <begin position="1"/>
        <end position="18"/>
    </location>
</feature>
<accession>Q9S8M5</accession>
<dbReference type="AlphaFoldDB" id="Q9S8M5"/>
<feature type="region of interest" description="Disordered" evidence="1">
    <location>
        <begin position="1"/>
        <end position="25"/>
    </location>
</feature>
<sequence>KGVKENINDKLPDGRGSDHQTTGTY</sequence>